<evidence type="ECO:0000313" key="5">
    <source>
        <dbReference type="Proteomes" id="UP000533598"/>
    </source>
</evidence>
<gene>
    <name evidence="4" type="ORF">HNR67_005386</name>
</gene>
<keyword evidence="1" id="KW-0808">Transferase</keyword>
<dbReference type="AlphaFoldDB" id="A0A7W7FW62"/>
<sequence length="355" mass="37870">MRILFTFAGGNGHFDPLTPLAAAALAAGHTVAFASGPGLRAVVAAAGFTAFAVGSGSPDNAAAITALAPLDPERERRDLREGFARRLTGERLPGLLDLLAQWQPDVLVRDETDYAAAIAADRLGLPCASMTCMPAGGFATDAVVGGPLHEWRAAQGLPPDPGLDMLRHLVLTGLPLSFRDPADPLPATARAFRPLLPRPRTEVPDWVIPGRPGFYFTLGTIFNRESGDLFTRALAGSPRCRVRTARWSGSPHCAADVFNGEGNDPQGEGRADADPAIVSRTGHRRGTGRRHPRRDRRGRGPWRDRTAARAGTRTRRPPGCLRPQPGHRPDRGLPGRRAVPALLQLETAGLGRDPA</sequence>
<name>A0A7W7FW62_9PSEU</name>
<dbReference type="RefSeq" id="WP_281403255.1">
    <property type="nucleotide sequence ID" value="NZ_JACHMH010000001.1"/>
</dbReference>
<dbReference type="InterPro" id="IPR048284">
    <property type="entry name" value="EryCIII-like_N"/>
</dbReference>
<dbReference type="SUPFAM" id="SSF53756">
    <property type="entry name" value="UDP-Glycosyltransferase/glycogen phosphorylase"/>
    <property type="match status" value="1"/>
</dbReference>
<proteinExistence type="predicted"/>
<feature type="domain" description="Erythromycin biosynthesis protein CIII-like N-terminal" evidence="3">
    <location>
        <begin position="25"/>
        <end position="131"/>
    </location>
</feature>
<dbReference type="Proteomes" id="UP000533598">
    <property type="component" value="Unassembled WGS sequence"/>
</dbReference>
<dbReference type="EMBL" id="JACHMH010000001">
    <property type="protein sequence ID" value="MBB4679268.1"/>
    <property type="molecule type" value="Genomic_DNA"/>
</dbReference>
<reference evidence="4 5" key="1">
    <citation type="submission" date="2020-08" db="EMBL/GenBank/DDBJ databases">
        <title>Sequencing the genomes of 1000 actinobacteria strains.</title>
        <authorList>
            <person name="Klenk H.-P."/>
        </authorList>
    </citation>
    <scope>NUCLEOTIDE SEQUENCE [LARGE SCALE GENOMIC DNA]</scope>
    <source>
        <strain evidence="4 5">DSM 44230</strain>
    </source>
</reference>
<comment type="caution">
    <text evidence="4">The sequence shown here is derived from an EMBL/GenBank/DDBJ whole genome shotgun (WGS) entry which is preliminary data.</text>
</comment>
<evidence type="ECO:0000256" key="1">
    <source>
        <dbReference type="ARBA" id="ARBA00022679"/>
    </source>
</evidence>
<keyword evidence="5" id="KW-1185">Reference proteome</keyword>
<protein>
    <recommendedName>
        <fullName evidence="3">Erythromycin biosynthesis protein CIII-like N-terminal domain-containing protein</fullName>
    </recommendedName>
</protein>
<evidence type="ECO:0000313" key="4">
    <source>
        <dbReference type="EMBL" id="MBB4679268.1"/>
    </source>
</evidence>
<dbReference type="GO" id="GO:0016740">
    <property type="term" value="F:transferase activity"/>
    <property type="evidence" value="ECO:0007669"/>
    <property type="project" value="UniProtKB-KW"/>
</dbReference>
<dbReference type="Gene3D" id="3.40.50.2000">
    <property type="entry name" value="Glycogen Phosphorylase B"/>
    <property type="match status" value="1"/>
</dbReference>
<accession>A0A7W7FW62</accession>
<dbReference type="Pfam" id="PF21036">
    <property type="entry name" value="EryCIII-like_N"/>
    <property type="match status" value="1"/>
</dbReference>
<evidence type="ECO:0000256" key="2">
    <source>
        <dbReference type="SAM" id="MobiDB-lite"/>
    </source>
</evidence>
<evidence type="ECO:0000259" key="3">
    <source>
        <dbReference type="Pfam" id="PF21036"/>
    </source>
</evidence>
<organism evidence="4 5">
    <name type="scientific">Crossiella cryophila</name>
    <dbReference type="NCBI Taxonomy" id="43355"/>
    <lineage>
        <taxon>Bacteria</taxon>
        <taxon>Bacillati</taxon>
        <taxon>Actinomycetota</taxon>
        <taxon>Actinomycetes</taxon>
        <taxon>Pseudonocardiales</taxon>
        <taxon>Pseudonocardiaceae</taxon>
        <taxon>Crossiella</taxon>
    </lineage>
</organism>
<feature type="compositionally biased region" description="Basic residues" evidence="2">
    <location>
        <begin position="281"/>
        <end position="300"/>
    </location>
</feature>
<feature type="region of interest" description="Disordered" evidence="2">
    <location>
        <begin position="251"/>
        <end position="339"/>
    </location>
</feature>